<comment type="caution">
    <text evidence="1">The sequence shown here is derived from an EMBL/GenBank/DDBJ whole genome shotgun (WGS) entry which is preliminary data.</text>
</comment>
<proteinExistence type="predicted"/>
<dbReference type="AlphaFoldDB" id="X1PDP8"/>
<reference evidence="1" key="1">
    <citation type="journal article" date="2014" name="Front. Microbiol.">
        <title>High frequency of phylogenetically diverse reductive dehalogenase-homologous genes in deep subseafloor sedimentary metagenomes.</title>
        <authorList>
            <person name="Kawai M."/>
            <person name="Futagami T."/>
            <person name="Toyoda A."/>
            <person name="Takaki Y."/>
            <person name="Nishi S."/>
            <person name="Hori S."/>
            <person name="Arai W."/>
            <person name="Tsubouchi T."/>
            <person name="Morono Y."/>
            <person name="Uchiyama I."/>
            <person name="Ito T."/>
            <person name="Fujiyama A."/>
            <person name="Inagaki F."/>
            <person name="Takami H."/>
        </authorList>
    </citation>
    <scope>NUCLEOTIDE SEQUENCE</scope>
    <source>
        <strain evidence="1">Expedition CK06-06</strain>
    </source>
</reference>
<dbReference type="EMBL" id="BARV01041833">
    <property type="protein sequence ID" value="GAI54442.1"/>
    <property type="molecule type" value="Genomic_DNA"/>
</dbReference>
<feature type="non-terminal residue" evidence="1">
    <location>
        <position position="90"/>
    </location>
</feature>
<evidence type="ECO:0000313" key="1">
    <source>
        <dbReference type="EMBL" id="GAI54442.1"/>
    </source>
</evidence>
<accession>X1PDP8</accession>
<sequence length="90" mass="10678">MYSFTRKEVIDEFMKVSKDDGKLPMENKIEEKDIVDLNDAEFQTKLMNYALFGVPSKDRQGHKAVIQFRTHPFQPDYFEYLKAKAPKNTW</sequence>
<protein>
    <submittedName>
        <fullName evidence="1">Uncharacterized protein</fullName>
    </submittedName>
</protein>
<name>X1PDP8_9ZZZZ</name>
<organism evidence="1">
    <name type="scientific">marine sediment metagenome</name>
    <dbReference type="NCBI Taxonomy" id="412755"/>
    <lineage>
        <taxon>unclassified sequences</taxon>
        <taxon>metagenomes</taxon>
        <taxon>ecological metagenomes</taxon>
    </lineage>
</organism>
<gene>
    <name evidence="1" type="ORF">S06H3_63156</name>
</gene>